<evidence type="ECO:0000313" key="1">
    <source>
        <dbReference type="EMBL" id="NDW16276.1"/>
    </source>
</evidence>
<dbReference type="Gene3D" id="3.40.50.1240">
    <property type="entry name" value="Phosphoglycerate mutase-like"/>
    <property type="match status" value="1"/>
</dbReference>
<evidence type="ECO:0008006" key="3">
    <source>
        <dbReference type="Google" id="ProtNLM"/>
    </source>
</evidence>
<name>A0A6N9TK48_9ALTE</name>
<dbReference type="InterPro" id="IPR029033">
    <property type="entry name" value="His_PPase_superfam"/>
</dbReference>
<comment type="caution">
    <text evidence="1">The sequence shown here is derived from an EMBL/GenBank/DDBJ whole genome shotgun (WGS) entry which is preliminary data.</text>
</comment>
<accession>A0A6N9TK48</accession>
<dbReference type="EMBL" id="JAAAWO010000009">
    <property type="protein sequence ID" value="NDW16276.1"/>
    <property type="molecule type" value="Genomic_DNA"/>
</dbReference>
<dbReference type="AlphaFoldDB" id="A0A6N9TK48"/>
<dbReference type="InterPro" id="IPR013078">
    <property type="entry name" value="His_Pase_superF_clade-1"/>
</dbReference>
<keyword evidence="2" id="KW-1185">Reference proteome</keyword>
<reference evidence="1 2" key="1">
    <citation type="submission" date="2020-01" db="EMBL/GenBank/DDBJ databases">
        <title>Genomes of bacteria type strains.</title>
        <authorList>
            <person name="Chen J."/>
            <person name="Zhu S."/>
            <person name="Yang J."/>
        </authorList>
    </citation>
    <scope>NUCLEOTIDE SEQUENCE [LARGE SCALE GENOMIC DNA]</scope>
    <source>
        <strain evidence="1 2">LMG 24078</strain>
    </source>
</reference>
<organism evidence="1 2">
    <name type="scientific">Alteromonas genovensis</name>
    <dbReference type="NCBI Taxonomy" id="471225"/>
    <lineage>
        <taxon>Bacteria</taxon>
        <taxon>Pseudomonadati</taxon>
        <taxon>Pseudomonadota</taxon>
        <taxon>Gammaproteobacteria</taxon>
        <taxon>Alteromonadales</taxon>
        <taxon>Alteromonadaceae</taxon>
        <taxon>Alteromonas/Salinimonas group</taxon>
        <taxon>Alteromonas</taxon>
    </lineage>
</organism>
<dbReference type="SUPFAM" id="SSF53254">
    <property type="entry name" value="Phosphoglycerate mutase-like"/>
    <property type="match status" value="1"/>
</dbReference>
<dbReference type="Pfam" id="PF00300">
    <property type="entry name" value="His_Phos_1"/>
    <property type="match status" value="1"/>
</dbReference>
<gene>
    <name evidence="1" type="ORF">GTQ48_12175</name>
</gene>
<dbReference type="Proteomes" id="UP000471381">
    <property type="component" value="Unassembled WGS sequence"/>
</dbReference>
<evidence type="ECO:0000313" key="2">
    <source>
        <dbReference type="Proteomes" id="UP000471381"/>
    </source>
</evidence>
<dbReference type="RefSeq" id="WP_163106946.1">
    <property type="nucleotide sequence ID" value="NZ_JAAAWO010000009.1"/>
</dbReference>
<proteinExistence type="predicted"/>
<protein>
    <recommendedName>
        <fullName evidence="3">Histidine phosphatase family protein</fullName>
    </recommendedName>
</protein>
<sequence>MQIVLVRHGKPEKSQNIRLGSAGFANWVRNYNHSMVANASRPNIVFTDSFDDYYVVSSDLPRAVHSCEIALNKSPDLTSALYREMDIPRFKLPFTLNAWTWVYVNRALWTVGKTGPFESYRQAKIRAKTAAQELITIAQKEGKVIVFAHGYLNLHMRKHFRNYGLKQICKSSQSWGVTAFESGSRESHVN</sequence>